<dbReference type="InterPro" id="IPR006379">
    <property type="entry name" value="HAD-SF_hydro_IIB"/>
</dbReference>
<dbReference type="SUPFAM" id="SSF56784">
    <property type="entry name" value="HAD-like"/>
    <property type="match status" value="1"/>
</dbReference>
<accession>A0A1S2LKY9</accession>
<evidence type="ECO:0000313" key="1">
    <source>
        <dbReference type="EMBL" id="OIJ12357.1"/>
    </source>
</evidence>
<dbReference type="EMBL" id="CP063356">
    <property type="protein sequence ID" value="QOY38235.1"/>
    <property type="molecule type" value="Genomic_DNA"/>
</dbReference>
<evidence type="ECO:0000313" key="3">
    <source>
        <dbReference type="Proteomes" id="UP000180175"/>
    </source>
</evidence>
<gene>
    <name evidence="2" type="ORF">AWH56_012255</name>
    <name evidence="1" type="ORF">AWH56_14125</name>
</gene>
<dbReference type="EMBL" id="LQXD01000128">
    <property type="protein sequence ID" value="OIJ12357.1"/>
    <property type="molecule type" value="Genomic_DNA"/>
</dbReference>
<keyword evidence="3" id="KW-1185">Reference proteome</keyword>
<proteinExistence type="predicted"/>
<keyword evidence="2" id="KW-0378">Hydrolase</keyword>
<dbReference type="CDD" id="cd07516">
    <property type="entry name" value="HAD_Pase"/>
    <property type="match status" value="1"/>
</dbReference>
<dbReference type="GO" id="GO:0005829">
    <property type="term" value="C:cytosol"/>
    <property type="evidence" value="ECO:0007669"/>
    <property type="project" value="TreeGrafter"/>
</dbReference>
<reference evidence="1 3" key="1">
    <citation type="submission" date="2016-10" db="EMBL/GenBank/DDBJ databases">
        <title>Draft genome sequences of four alkaliphilic bacteria belonging to the Anaerobacillus genus.</title>
        <authorList>
            <person name="Bassil N.M."/>
            <person name="Lloyd J.R."/>
        </authorList>
    </citation>
    <scope>NUCLEOTIDE SEQUENCE [LARGE SCALE GENOMIC DNA]</scope>
    <source>
        <strain evidence="1 3">NB2006</strain>
    </source>
</reference>
<dbReference type="GO" id="GO:0016791">
    <property type="term" value="F:phosphatase activity"/>
    <property type="evidence" value="ECO:0007669"/>
    <property type="project" value="TreeGrafter"/>
</dbReference>
<dbReference type="Gene3D" id="3.40.50.1000">
    <property type="entry name" value="HAD superfamily/HAD-like"/>
    <property type="match status" value="1"/>
</dbReference>
<reference evidence="2 3" key="2">
    <citation type="journal article" date="2017" name="Genome Announc.">
        <title>Draft Genome Sequences of Four Alkaliphilic Bacteria Belonging to the Anaerobacillus Genus.</title>
        <authorList>
            <person name="Bassil N.M."/>
            <person name="Lloyd J.R."/>
        </authorList>
    </citation>
    <scope>NUCLEOTIDE SEQUENCE [LARGE SCALE GENOMIC DNA]</scope>
    <source>
        <strain evidence="2 3">NB2006</strain>
    </source>
</reference>
<dbReference type="PROSITE" id="PS01228">
    <property type="entry name" value="COF_1"/>
    <property type="match status" value="1"/>
</dbReference>
<reference evidence="2" key="4">
    <citation type="submission" date="2020-10" db="EMBL/GenBank/DDBJ databases">
        <authorList>
            <person name="Bassil N.M."/>
            <person name="Lloyd J.R."/>
        </authorList>
    </citation>
    <scope>NUCLEOTIDE SEQUENCE</scope>
    <source>
        <strain evidence="2">NB2006</strain>
    </source>
</reference>
<evidence type="ECO:0000313" key="2">
    <source>
        <dbReference type="EMBL" id="QOY38235.1"/>
    </source>
</evidence>
<dbReference type="Pfam" id="PF08282">
    <property type="entry name" value="Hydrolase_3"/>
    <property type="match status" value="1"/>
</dbReference>
<dbReference type="PANTHER" id="PTHR10000:SF8">
    <property type="entry name" value="HAD SUPERFAMILY HYDROLASE-LIKE, TYPE 3"/>
    <property type="match status" value="1"/>
</dbReference>
<dbReference type="OrthoDB" id="9790031at2"/>
<protein>
    <submittedName>
        <fullName evidence="2">Cof-type HAD-IIB family hydrolase</fullName>
    </submittedName>
</protein>
<dbReference type="InterPro" id="IPR023214">
    <property type="entry name" value="HAD_sf"/>
</dbReference>
<dbReference type="NCBIfam" id="TIGR01484">
    <property type="entry name" value="HAD-SF-IIB"/>
    <property type="match status" value="1"/>
</dbReference>
<dbReference type="GO" id="GO:0000287">
    <property type="term" value="F:magnesium ion binding"/>
    <property type="evidence" value="ECO:0007669"/>
    <property type="project" value="TreeGrafter"/>
</dbReference>
<dbReference type="PROSITE" id="PS01229">
    <property type="entry name" value="COF_2"/>
    <property type="match status" value="1"/>
</dbReference>
<dbReference type="InterPro" id="IPR000150">
    <property type="entry name" value="Cof"/>
</dbReference>
<dbReference type="SFLD" id="SFLDS00003">
    <property type="entry name" value="Haloacid_Dehalogenase"/>
    <property type="match status" value="1"/>
</dbReference>
<name>A0A1S2LKY9_9BACI</name>
<dbReference type="AlphaFoldDB" id="A0A1S2LKY9"/>
<dbReference type="Proteomes" id="UP000180175">
    <property type="component" value="Chromosome"/>
</dbReference>
<reference evidence="2 3" key="3">
    <citation type="journal article" date="2019" name="Int. J. Syst. Evol. Microbiol.">
        <title>Anaerobacillus isosaccharinicus sp. nov., an alkaliphilic bacterium which degrades isosaccharinic acid.</title>
        <authorList>
            <person name="Bassil N.M."/>
            <person name="Lloyd J.R."/>
        </authorList>
    </citation>
    <scope>NUCLEOTIDE SEQUENCE [LARGE SCALE GENOMIC DNA]</scope>
    <source>
        <strain evidence="2 3">NB2006</strain>
    </source>
</reference>
<sequence>MTNFKAIVLDLDGTLLNGDGKILAKTKLALQKEMENGTKIILATGRPVNMTLEFHKELGLETPMICLNGAVVFDRLNGKVISYEALKKQEIAHIYKLVSNEAKLVLFHTAHANFQMKNELELNVEDYYPIEPLGSVPSEDEQILKISAYMHDRKRYEAIMALEDDYQIAEWPDNIEITKMYITKWHSLQFVLEQLNISSSETIAFGDGANDIAMIKNVGLGVAMGNAIPKLIEVCHFVTTTNEEEGIYQFLNKNLIDSKLLHKAK</sequence>
<dbReference type="PANTHER" id="PTHR10000">
    <property type="entry name" value="PHOSPHOSERINE PHOSPHATASE"/>
    <property type="match status" value="1"/>
</dbReference>
<dbReference type="InterPro" id="IPR036412">
    <property type="entry name" value="HAD-like_sf"/>
</dbReference>
<dbReference type="RefSeq" id="WP_071317689.1">
    <property type="nucleotide sequence ID" value="NZ_CP063356.2"/>
</dbReference>
<organism evidence="1 3">
    <name type="scientific">Anaerobacillus isosaccharinicus</name>
    <dbReference type="NCBI Taxonomy" id="1532552"/>
    <lineage>
        <taxon>Bacteria</taxon>
        <taxon>Bacillati</taxon>
        <taxon>Bacillota</taxon>
        <taxon>Bacilli</taxon>
        <taxon>Bacillales</taxon>
        <taxon>Bacillaceae</taxon>
        <taxon>Anaerobacillus</taxon>
    </lineage>
</organism>
<dbReference type="Gene3D" id="3.30.1240.10">
    <property type="match status" value="1"/>
</dbReference>
<dbReference type="SFLD" id="SFLDG01140">
    <property type="entry name" value="C2.B:_Phosphomannomutase_and_P"/>
    <property type="match status" value="1"/>
</dbReference>
<dbReference type="KEGG" id="aia:AWH56_012255"/>
<dbReference type="NCBIfam" id="TIGR00099">
    <property type="entry name" value="Cof-subfamily"/>
    <property type="match status" value="1"/>
</dbReference>